<sequence length="446" mass="49727">MAIRRETVNVWERRAPLAPQHVRQLVKKGVKVIVQPSGRRAYSMQEYSNTGAVIQEDISEASLILGVKQVPIDTLLPNKTYAFFSHTIKAQEDNMPLLDAILEKNIRLIDYEMMSDSDGSRVVAFGKYAGMAGMINILHGMGLRLLALGHHTPFMHIGPSHSYRNTEIARQAVRDAGYEVSLDRMPRSVGPLTFIFTGAGNVSQGAQEVFQEFPHEYIDPEDLPVVVKQGATNKLYACVVSRKDHYVRTDGGKFNADEFEEHPERFSSTFSHKIAPYASCIINGIYWAPNSPRLISIPDAKVLLQPTDAPWLPSSPGCLPLPHRLLAICDISADPCGSIEFMKECTTIDSPFCLYDAKQNMYTSSFAGNGVLICSIDNMPAQIPREATDFFGGLLLPYIPEMLRSNAEKPLEEYDADPIVRNAVITSNGQLTPNFRYINEMRQKSK</sequence>
<dbReference type="PANTHER" id="PTHR11133">
    <property type="entry name" value="SACCHAROPINE DEHYDROGENASE"/>
    <property type="match status" value="1"/>
</dbReference>
<keyword evidence="6" id="KW-1185">Reference proteome</keyword>
<gene>
    <name evidence="5" type="ORF">V1264_012675</name>
</gene>
<comment type="similarity">
    <text evidence="1">In the N-terminal section; belongs to the AlaDH/PNT family.</text>
</comment>
<proteinExistence type="inferred from homology"/>
<dbReference type="PANTHER" id="PTHR11133:SF22">
    <property type="entry name" value="ALPHA-AMINOADIPIC SEMIALDEHYDE SYNTHASE, MITOCHONDRIAL"/>
    <property type="match status" value="1"/>
</dbReference>
<keyword evidence="2" id="KW-0560">Oxidoreductase</keyword>
<dbReference type="Pfam" id="PF05222">
    <property type="entry name" value="AlaDh_PNT_N"/>
    <property type="match status" value="1"/>
</dbReference>
<comment type="caution">
    <text evidence="5">The sequence shown here is derived from an EMBL/GenBank/DDBJ whole genome shotgun (WGS) entry which is preliminary data.</text>
</comment>
<dbReference type="GO" id="GO:0004753">
    <property type="term" value="F:saccharopine dehydrogenase activity"/>
    <property type="evidence" value="ECO:0007669"/>
    <property type="project" value="TreeGrafter"/>
</dbReference>
<organism evidence="5 6">
    <name type="scientific">Littorina saxatilis</name>
    <dbReference type="NCBI Taxonomy" id="31220"/>
    <lineage>
        <taxon>Eukaryota</taxon>
        <taxon>Metazoa</taxon>
        <taxon>Spiralia</taxon>
        <taxon>Lophotrochozoa</taxon>
        <taxon>Mollusca</taxon>
        <taxon>Gastropoda</taxon>
        <taxon>Caenogastropoda</taxon>
        <taxon>Littorinimorpha</taxon>
        <taxon>Littorinoidea</taxon>
        <taxon>Littorinidae</taxon>
        <taxon>Littorina</taxon>
    </lineage>
</organism>
<dbReference type="Gene3D" id="3.40.50.720">
    <property type="entry name" value="NAD(P)-binding Rossmann-like Domain"/>
    <property type="match status" value="1"/>
</dbReference>
<dbReference type="SUPFAM" id="SSF52283">
    <property type="entry name" value="Formate/glycerate dehydrogenase catalytic domain-like"/>
    <property type="match status" value="1"/>
</dbReference>
<dbReference type="AlphaFoldDB" id="A0AAN9BXR6"/>
<dbReference type="Pfam" id="PF01262">
    <property type="entry name" value="AlaDh_PNT_C"/>
    <property type="match status" value="1"/>
</dbReference>
<dbReference type="EMBL" id="JBAMIC010000002">
    <property type="protein sequence ID" value="KAK7113376.1"/>
    <property type="molecule type" value="Genomic_DNA"/>
</dbReference>
<evidence type="ECO:0000259" key="3">
    <source>
        <dbReference type="SMART" id="SM01002"/>
    </source>
</evidence>
<dbReference type="InterPro" id="IPR007886">
    <property type="entry name" value="AlaDH/PNT_N"/>
</dbReference>
<reference evidence="5 6" key="1">
    <citation type="submission" date="2024-02" db="EMBL/GenBank/DDBJ databases">
        <title>Chromosome-scale genome assembly of the rough periwinkle Littorina saxatilis.</title>
        <authorList>
            <person name="De Jode A."/>
            <person name="Faria R."/>
            <person name="Formenti G."/>
            <person name="Sims Y."/>
            <person name="Smith T.P."/>
            <person name="Tracey A."/>
            <person name="Wood J.M.D."/>
            <person name="Zagrodzka Z.B."/>
            <person name="Johannesson K."/>
            <person name="Butlin R.K."/>
            <person name="Leder E.H."/>
        </authorList>
    </citation>
    <scope>NUCLEOTIDE SEQUENCE [LARGE SCALE GENOMIC DNA]</scope>
    <source>
        <strain evidence="5">Snail1</strain>
        <tissue evidence="5">Muscle</tissue>
    </source>
</reference>
<evidence type="ECO:0000256" key="1">
    <source>
        <dbReference type="ARBA" id="ARBA00005624"/>
    </source>
</evidence>
<accession>A0AAN9BXR6</accession>
<evidence type="ECO:0000259" key="4">
    <source>
        <dbReference type="SMART" id="SM01003"/>
    </source>
</evidence>
<dbReference type="CDD" id="cd12189">
    <property type="entry name" value="LKR_SDH_like"/>
    <property type="match status" value="1"/>
</dbReference>
<evidence type="ECO:0000256" key="2">
    <source>
        <dbReference type="ARBA" id="ARBA00023002"/>
    </source>
</evidence>
<dbReference type="SMART" id="SM01002">
    <property type="entry name" value="AlaDh_PNT_C"/>
    <property type="match status" value="1"/>
</dbReference>
<feature type="domain" description="Alanine dehydrogenase/pyridine nucleotide transhydrogenase NAD(H)-binding" evidence="3">
    <location>
        <begin position="172"/>
        <end position="375"/>
    </location>
</feature>
<dbReference type="GO" id="GO:0005737">
    <property type="term" value="C:cytoplasm"/>
    <property type="evidence" value="ECO:0007669"/>
    <property type="project" value="TreeGrafter"/>
</dbReference>
<name>A0AAN9BXR6_9CAEN</name>
<evidence type="ECO:0000313" key="5">
    <source>
        <dbReference type="EMBL" id="KAK7113376.1"/>
    </source>
</evidence>
<dbReference type="Proteomes" id="UP001374579">
    <property type="component" value="Unassembled WGS sequence"/>
</dbReference>
<dbReference type="FunFam" id="3.40.50.720:FF:000087">
    <property type="entry name" value="alpha-aminoadipic semialdehyde synthase, mitochondrial"/>
    <property type="match status" value="1"/>
</dbReference>
<dbReference type="InterPro" id="IPR007698">
    <property type="entry name" value="AlaDH/PNT_NAD(H)-bd"/>
</dbReference>
<dbReference type="InterPro" id="IPR051168">
    <property type="entry name" value="AASS"/>
</dbReference>
<dbReference type="SMART" id="SM01003">
    <property type="entry name" value="AlaDh_PNT_N"/>
    <property type="match status" value="1"/>
</dbReference>
<evidence type="ECO:0000313" key="6">
    <source>
        <dbReference type="Proteomes" id="UP001374579"/>
    </source>
</evidence>
<protein>
    <submittedName>
        <fullName evidence="5">Uncharacterized protein</fullName>
    </submittedName>
</protein>
<feature type="domain" description="Alanine dehydrogenase/pyridine nucleotide transhydrogenase N-terminal" evidence="4">
    <location>
        <begin position="2"/>
        <end position="132"/>
    </location>
</feature>
<dbReference type="GO" id="GO:0019878">
    <property type="term" value="P:lysine biosynthetic process via aminoadipic acid"/>
    <property type="evidence" value="ECO:0007669"/>
    <property type="project" value="TreeGrafter"/>
</dbReference>